<organism evidence="2 3">
    <name type="scientific">Petrolisthes manimaculis</name>
    <dbReference type="NCBI Taxonomy" id="1843537"/>
    <lineage>
        <taxon>Eukaryota</taxon>
        <taxon>Metazoa</taxon>
        <taxon>Ecdysozoa</taxon>
        <taxon>Arthropoda</taxon>
        <taxon>Crustacea</taxon>
        <taxon>Multicrustacea</taxon>
        <taxon>Malacostraca</taxon>
        <taxon>Eumalacostraca</taxon>
        <taxon>Eucarida</taxon>
        <taxon>Decapoda</taxon>
        <taxon>Pleocyemata</taxon>
        <taxon>Anomura</taxon>
        <taxon>Galatheoidea</taxon>
        <taxon>Porcellanidae</taxon>
        <taxon>Petrolisthes</taxon>
    </lineage>
</organism>
<evidence type="ECO:0000313" key="2">
    <source>
        <dbReference type="EMBL" id="KAK4294928.1"/>
    </source>
</evidence>
<evidence type="ECO:0000256" key="1">
    <source>
        <dbReference type="SAM" id="MobiDB-lite"/>
    </source>
</evidence>
<gene>
    <name evidence="2" type="ORF">Pmani_032482</name>
</gene>
<proteinExistence type="predicted"/>
<feature type="region of interest" description="Disordered" evidence="1">
    <location>
        <begin position="107"/>
        <end position="126"/>
    </location>
</feature>
<dbReference type="Proteomes" id="UP001292094">
    <property type="component" value="Unassembled WGS sequence"/>
</dbReference>
<feature type="compositionally biased region" description="Basic and acidic residues" evidence="1">
    <location>
        <begin position="109"/>
        <end position="126"/>
    </location>
</feature>
<name>A0AAE1NRR2_9EUCA</name>
<sequence length="126" mass="14246">MSITGRVSSGHTHSYSHLSPLHQALTTTTLTTTPLPIHHTKQTPPHQADTATHHHTKKTLSHPLPHHHHTRQTPQDIHHRCLVIEFGVVIAGVNGFRIQISGQRSNFKNLRDQPRNKTDRATQTKR</sequence>
<feature type="region of interest" description="Disordered" evidence="1">
    <location>
        <begin position="34"/>
        <end position="74"/>
    </location>
</feature>
<protein>
    <submittedName>
        <fullName evidence="2">Uncharacterized protein</fullName>
    </submittedName>
</protein>
<accession>A0AAE1NRR2</accession>
<evidence type="ECO:0000313" key="3">
    <source>
        <dbReference type="Proteomes" id="UP001292094"/>
    </source>
</evidence>
<feature type="compositionally biased region" description="Basic residues" evidence="1">
    <location>
        <begin position="53"/>
        <end position="71"/>
    </location>
</feature>
<comment type="caution">
    <text evidence="2">The sequence shown here is derived from an EMBL/GenBank/DDBJ whole genome shotgun (WGS) entry which is preliminary data.</text>
</comment>
<dbReference type="EMBL" id="JAWZYT010004177">
    <property type="protein sequence ID" value="KAK4294928.1"/>
    <property type="molecule type" value="Genomic_DNA"/>
</dbReference>
<keyword evidence="3" id="KW-1185">Reference proteome</keyword>
<dbReference type="AlphaFoldDB" id="A0AAE1NRR2"/>
<reference evidence="2" key="1">
    <citation type="submission" date="2023-11" db="EMBL/GenBank/DDBJ databases">
        <title>Genome assemblies of two species of porcelain crab, Petrolisthes cinctipes and Petrolisthes manimaculis (Anomura: Porcellanidae).</title>
        <authorList>
            <person name="Angst P."/>
        </authorList>
    </citation>
    <scope>NUCLEOTIDE SEQUENCE</scope>
    <source>
        <strain evidence="2">PB745_02</strain>
        <tissue evidence="2">Gill</tissue>
    </source>
</reference>